<dbReference type="Pfam" id="PF00246">
    <property type="entry name" value="Peptidase_M14"/>
    <property type="match status" value="1"/>
</dbReference>
<evidence type="ECO:0000313" key="4">
    <source>
        <dbReference type="Proteomes" id="UP000251647"/>
    </source>
</evidence>
<dbReference type="PROSITE" id="PS52035">
    <property type="entry name" value="PEPTIDASE_M14"/>
    <property type="match status" value="1"/>
</dbReference>
<comment type="similarity">
    <text evidence="1">Belongs to the peptidase M14 family.</text>
</comment>
<dbReference type="RefSeq" id="WP_005306269.1">
    <property type="nucleotide sequence ID" value="NZ_PYOG01000011.1"/>
</dbReference>
<protein>
    <submittedName>
        <fullName evidence="3">Zinc carboxypeptidase</fullName>
    </submittedName>
</protein>
<evidence type="ECO:0000259" key="2">
    <source>
        <dbReference type="PROSITE" id="PS52035"/>
    </source>
</evidence>
<accession>A0A2T3QJJ4</accession>
<evidence type="ECO:0000256" key="1">
    <source>
        <dbReference type="PROSITE-ProRule" id="PRU01379"/>
    </source>
</evidence>
<dbReference type="GO" id="GO:0008270">
    <property type="term" value="F:zinc ion binding"/>
    <property type="evidence" value="ECO:0007669"/>
    <property type="project" value="InterPro"/>
</dbReference>
<evidence type="ECO:0000313" key="3">
    <source>
        <dbReference type="EMBL" id="SPY44266.1"/>
    </source>
</evidence>
<dbReference type="InterPro" id="IPR000834">
    <property type="entry name" value="Peptidase_M14"/>
</dbReference>
<dbReference type="Gene3D" id="3.40.630.10">
    <property type="entry name" value="Zn peptidases"/>
    <property type="match status" value="1"/>
</dbReference>
<dbReference type="GO" id="GO:0004181">
    <property type="term" value="F:metallocarboxypeptidase activity"/>
    <property type="evidence" value="ECO:0007669"/>
    <property type="project" value="InterPro"/>
</dbReference>
<name>A0A2T3QJJ4_PHODM</name>
<sequence>MEQSSAYPIGVHGQKWGEAEVAAWRAQTSIKRSYLDEVVSKIAILEEDFDVEPYGELTYIPGQYPLFVIRSRNFDSNKPTVLITGGVHGYETSGVHGALEFLATQAFNYEPHFNFIVIPCVSPWGYETINRWNPNAIDPNRSFFTNTPAEESAWVMDVVNKCEYPILVHIDLHETTDTDESEFRPALAARDGKDYIEDSVPDGFYVVGDSENPQDSFQKAIIDSVRHVTHIAPPDQDGNIIGEPITQEGVINYPLKALSLCASITGALYTTTTEVYPDSPKVTDEECNQAQVAAITGALDYVLNQHN</sequence>
<proteinExistence type="inferred from homology"/>
<dbReference type="Proteomes" id="UP000251647">
    <property type="component" value="Unassembled WGS sequence"/>
</dbReference>
<dbReference type="GO" id="GO:0006508">
    <property type="term" value="P:proteolysis"/>
    <property type="evidence" value="ECO:0007669"/>
    <property type="project" value="InterPro"/>
</dbReference>
<dbReference type="SUPFAM" id="SSF53187">
    <property type="entry name" value="Zn-dependent exopeptidases"/>
    <property type="match status" value="1"/>
</dbReference>
<dbReference type="EMBL" id="UATL01000005">
    <property type="protein sequence ID" value="SPY44266.1"/>
    <property type="molecule type" value="Genomic_DNA"/>
</dbReference>
<keyword evidence="3" id="KW-0645">Protease</keyword>
<organism evidence="3 4">
    <name type="scientific">Photobacterium damselae</name>
    <dbReference type="NCBI Taxonomy" id="38293"/>
    <lineage>
        <taxon>Bacteria</taxon>
        <taxon>Pseudomonadati</taxon>
        <taxon>Pseudomonadota</taxon>
        <taxon>Gammaproteobacteria</taxon>
        <taxon>Vibrionales</taxon>
        <taxon>Vibrionaceae</taxon>
        <taxon>Photobacterium</taxon>
    </lineage>
</organism>
<reference evidence="3 4" key="1">
    <citation type="submission" date="2018-06" db="EMBL/GenBank/DDBJ databases">
        <authorList>
            <consortium name="Pathogen Informatics"/>
            <person name="Doyle S."/>
        </authorList>
    </citation>
    <scope>NUCLEOTIDE SEQUENCE [LARGE SCALE GENOMIC DNA]</scope>
    <source>
        <strain evidence="3 4">NCTC11647</strain>
    </source>
</reference>
<dbReference type="CDD" id="cd06231">
    <property type="entry name" value="M14_REP34-like"/>
    <property type="match status" value="1"/>
</dbReference>
<keyword evidence="3" id="KW-0378">Hydrolase</keyword>
<keyword evidence="3" id="KW-0121">Carboxypeptidase</keyword>
<dbReference type="AlphaFoldDB" id="A0A2T3QJJ4"/>
<comment type="caution">
    <text evidence="1">Lacks conserved residue(s) required for the propagation of feature annotation.</text>
</comment>
<feature type="domain" description="Peptidase M14" evidence="2">
    <location>
        <begin position="30"/>
        <end position="307"/>
    </location>
</feature>
<dbReference type="OrthoDB" id="5290048at2"/>
<gene>
    <name evidence="3" type="ORF">NCTC11647_03204</name>
</gene>